<sequence length="118" mass="12795">MLTPSHLGALLPPTGSERDSFRRLRACRCTSTPSFSSELLHGHPALVAPSHVWPDFCTYPKVSPYAPVPLWILQVHPSSIPALALRASMQRLLSSPILLANTTGPMSDNSSSYLDTSL</sequence>
<evidence type="ECO:0000313" key="2">
    <source>
        <dbReference type="Proteomes" id="UP000585474"/>
    </source>
</evidence>
<dbReference type="AlphaFoldDB" id="A0A7J0GEI0"/>
<evidence type="ECO:0000313" key="1">
    <source>
        <dbReference type="EMBL" id="GFZ09220.1"/>
    </source>
</evidence>
<comment type="caution">
    <text evidence="1">The sequence shown here is derived from an EMBL/GenBank/DDBJ whole genome shotgun (WGS) entry which is preliminary data.</text>
</comment>
<keyword evidence="2" id="KW-1185">Reference proteome</keyword>
<accession>A0A7J0GEI0</accession>
<reference evidence="1 2" key="1">
    <citation type="submission" date="2019-07" db="EMBL/GenBank/DDBJ databases">
        <title>De Novo Assembly of kiwifruit Actinidia rufa.</title>
        <authorList>
            <person name="Sugita-Konishi S."/>
            <person name="Sato K."/>
            <person name="Mori E."/>
            <person name="Abe Y."/>
            <person name="Kisaki G."/>
            <person name="Hamano K."/>
            <person name="Suezawa K."/>
            <person name="Otani M."/>
            <person name="Fukuda T."/>
            <person name="Manabe T."/>
            <person name="Gomi K."/>
            <person name="Tabuchi M."/>
            <person name="Akimitsu K."/>
            <person name="Kataoka I."/>
        </authorList>
    </citation>
    <scope>NUCLEOTIDE SEQUENCE [LARGE SCALE GENOMIC DNA]</scope>
    <source>
        <strain evidence="2">cv. Fuchu</strain>
    </source>
</reference>
<proteinExistence type="predicted"/>
<organism evidence="1 2">
    <name type="scientific">Actinidia rufa</name>
    <dbReference type="NCBI Taxonomy" id="165716"/>
    <lineage>
        <taxon>Eukaryota</taxon>
        <taxon>Viridiplantae</taxon>
        <taxon>Streptophyta</taxon>
        <taxon>Embryophyta</taxon>
        <taxon>Tracheophyta</taxon>
        <taxon>Spermatophyta</taxon>
        <taxon>Magnoliopsida</taxon>
        <taxon>eudicotyledons</taxon>
        <taxon>Gunneridae</taxon>
        <taxon>Pentapetalae</taxon>
        <taxon>asterids</taxon>
        <taxon>Ericales</taxon>
        <taxon>Actinidiaceae</taxon>
        <taxon>Actinidia</taxon>
    </lineage>
</organism>
<gene>
    <name evidence="1" type="ORF">Acr_20g0010280</name>
</gene>
<protein>
    <submittedName>
        <fullName evidence="1">Uncharacterized protein</fullName>
    </submittedName>
</protein>
<dbReference type="EMBL" id="BJWL01000020">
    <property type="protein sequence ID" value="GFZ09220.1"/>
    <property type="molecule type" value="Genomic_DNA"/>
</dbReference>
<dbReference type="Proteomes" id="UP000585474">
    <property type="component" value="Unassembled WGS sequence"/>
</dbReference>
<name>A0A7J0GEI0_9ERIC</name>